<gene>
    <name evidence="4" type="ORF">ETD86_47025</name>
</gene>
<reference evidence="4 5" key="1">
    <citation type="submission" date="2019-05" db="EMBL/GenBank/DDBJ databases">
        <title>Draft genome sequence of Nonomuraea turkmeniaca DSM 43926.</title>
        <authorList>
            <person name="Saricaoglu S."/>
            <person name="Isik K."/>
        </authorList>
    </citation>
    <scope>NUCLEOTIDE SEQUENCE [LARGE SCALE GENOMIC DNA]</scope>
    <source>
        <strain evidence="4 5">DSM 43926</strain>
    </source>
</reference>
<accession>A0A5S4EYJ9</accession>
<sequence>MARERWCAAIALVDVHGLGVVDSPECQQGICWSVGAPDIRKADHTDLRKLVRSLGQKTYFSDRLARQEAGHGFLLVAWEGDLAVGDVYVWLAPAEEPELRARLPGVALLTHLEVMAGHRNQGIGTQLLWAAEDRLFATGHEQVALGVRLDNHAAQRLYHRRGYVEWPYGQVATTEVVYHPDGTHERRPEVCRIMVRRLGRNRFR</sequence>
<dbReference type="InterPro" id="IPR050832">
    <property type="entry name" value="Bact_Acetyltransf"/>
</dbReference>
<dbReference type="Pfam" id="PF00583">
    <property type="entry name" value="Acetyltransf_1"/>
    <property type="match status" value="1"/>
</dbReference>
<dbReference type="EMBL" id="VCKY01000281">
    <property type="protein sequence ID" value="TMR08601.1"/>
    <property type="molecule type" value="Genomic_DNA"/>
</dbReference>
<dbReference type="PANTHER" id="PTHR43877">
    <property type="entry name" value="AMINOALKYLPHOSPHONATE N-ACETYLTRANSFERASE-RELATED-RELATED"/>
    <property type="match status" value="1"/>
</dbReference>
<organism evidence="4 5">
    <name type="scientific">Nonomuraea turkmeniaca</name>
    <dbReference type="NCBI Taxonomy" id="103838"/>
    <lineage>
        <taxon>Bacteria</taxon>
        <taxon>Bacillati</taxon>
        <taxon>Actinomycetota</taxon>
        <taxon>Actinomycetes</taxon>
        <taxon>Streptosporangiales</taxon>
        <taxon>Streptosporangiaceae</taxon>
        <taxon>Nonomuraea</taxon>
    </lineage>
</organism>
<evidence type="ECO:0000313" key="4">
    <source>
        <dbReference type="EMBL" id="TMR08601.1"/>
    </source>
</evidence>
<dbReference type="AlphaFoldDB" id="A0A5S4EYJ9"/>
<keyword evidence="5" id="KW-1185">Reference proteome</keyword>
<keyword evidence="1 4" id="KW-0808">Transferase</keyword>
<dbReference type="OrthoDB" id="5173601at2"/>
<evidence type="ECO:0000259" key="3">
    <source>
        <dbReference type="PROSITE" id="PS51186"/>
    </source>
</evidence>
<proteinExistence type="predicted"/>
<dbReference type="InterPro" id="IPR000182">
    <property type="entry name" value="GNAT_dom"/>
</dbReference>
<evidence type="ECO:0000256" key="1">
    <source>
        <dbReference type="ARBA" id="ARBA00022679"/>
    </source>
</evidence>
<dbReference type="PANTHER" id="PTHR43877:SF2">
    <property type="entry name" value="AMINOALKYLPHOSPHONATE N-ACETYLTRANSFERASE-RELATED"/>
    <property type="match status" value="1"/>
</dbReference>
<comment type="caution">
    <text evidence="4">The sequence shown here is derived from an EMBL/GenBank/DDBJ whole genome shotgun (WGS) entry which is preliminary data.</text>
</comment>
<evidence type="ECO:0000313" key="5">
    <source>
        <dbReference type="Proteomes" id="UP000309128"/>
    </source>
</evidence>
<protein>
    <submittedName>
        <fullName evidence="4">GNAT family N-acetyltransferase</fullName>
    </submittedName>
</protein>
<dbReference type="Proteomes" id="UP000309128">
    <property type="component" value="Unassembled WGS sequence"/>
</dbReference>
<dbReference type="GO" id="GO:0016747">
    <property type="term" value="F:acyltransferase activity, transferring groups other than amino-acyl groups"/>
    <property type="evidence" value="ECO:0007669"/>
    <property type="project" value="InterPro"/>
</dbReference>
<dbReference type="SUPFAM" id="SSF55729">
    <property type="entry name" value="Acyl-CoA N-acyltransferases (Nat)"/>
    <property type="match status" value="1"/>
</dbReference>
<dbReference type="PROSITE" id="PS51186">
    <property type="entry name" value="GNAT"/>
    <property type="match status" value="1"/>
</dbReference>
<dbReference type="InterPro" id="IPR016181">
    <property type="entry name" value="Acyl_CoA_acyltransferase"/>
</dbReference>
<evidence type="ECO:0000256" key="2">
    <source>
        <dbReference type="ARBA" id="ARBA00023315"/>
    </source>
</evidence>
<feature type="domain" description="N-acetyltransferase" evidence="3">
    <location>
        <begin position="37"/>
        <end position="183"/>
    </location>
</feature>
<dbReference type="Gene3D" id="3.40.630.30">
    <property type="match status" value="1"/>
</dbReference>
<name>A0A5S4EYJ9_9ACTN</name>
<dbReference type="CDD" id="cd04301">
    <property type="entry name" value="NAT_SF"/>
    <property type="match status" value="1"/>
</dbReference>
<keyword evidence="2" id="KW-0012">Acyltransferase</keyword>